<protein>
    <recommendedName>
        <fullName evidence="5">Sodium/metabolite cotransporter BASS4, chloroplastic</fullName>
    </recommendedName>
</protein>
<sequence>MGARTVGCSATRLAFNGGFSGPLRQFFPSRTALFSGTSLVSALHSRYFPLTVHSMERSHHQGEYEQRRPKSLSDSNDVSELMRSISKFALTNFLPIALISGVTFGLVNPTPGCIASRYPLTKFATFGIFFISGLAIFCCMPTTLSSGVALTQLVGGNSALALALTVLSNLLSTIAVPFWISNSFAEGLGVSIPTGQLFWNLICTILVPLILAKVLRSSSKGLATSVDQNRRKLSFISTLLLSLTPWMQVSKSRSLLLMVKPEVFLKAIAMGISVHLTFLCFNAVALKYLSSGLVVWKSAMVKKENIRALLLVCSQKALLIVVAVVDQLSGALGESGLLVLPCIAAHINQIIIDSLLVNYWIQKDQLKKASIMSHSMQ</sequence>
<feature type="transmembrane region" description="Helical" evidence="2">
    <location>
        <begin position="88"/>
        <end position="107"/>
    </location>
</feature>
<evidence type="ECO:0000313" key="3">
    <source>
        <dbReference type="EMBL" id="PKI53679.1"/>
    </source>
</evidence>
<dbReference type="Pfam" id="PF13593">
    <property type="entry name" value="SBF_like"/>
    <property type="match status" value="1"/>
</dbReference>
<proteinExistence type="predicted"/>
<dbReference type="Proteomes" id="UP000233551">
    <property type="component" value="Unassembled WGS sequence"/>
</dbReference>
<keyword evidence="2" id="KW-0472">Membrane</keyword>
<feature type="transmembrane region" description="Helical" evidence="2">
    <location>
        <begin position="306"/>
        <end position="325"/>
    </location>
</feature>
<dbReference type="InterPro" id="IPR016833">
    <property type="entry name" value="Put_Na-Bile_cotransptr"/>
</dbReference>
<feature type="transmembrane region" description="Helical" evidence="2">
    <location>
        <begin position="192"/>
        <end position="212"/>
    </location>
</feature>
<evidence type="ECO:0000256" key="1">
    <source>
        <dbReference type="ARBA" id="ARBA00004141"/>
    </source>
</evidence>
<feature type="transmembrane region" description="Helical" evidence="2">
    <location>
        <begin position="337"/>
        <end position="361"/>
    </location>
</feature>
<dbReference type="GO" id="GO:0016020">
    <property type="term" value="C:membrane"/>
    <property type="evidence" value="ECO:0007669"/>
    <property type="project" value="UniProtKB-SubCell"/>
</dbReference>
<dbReference type="Gene3D" id="1.20.1530.20">
    <property type="match status" value="1"/>
</dbReference>
<organism evidence="3 4">
    <name type="scientific">Punica granatum</name>
    <name type="common">Pomegranate</name>
    <dbReference type="NCBI Taxonomy" id="22663"/>
    <lineage>
        <taxon>Eukaryota</taxon>
        <taxon>Viridiplantae</taxon>
        <taxon>Streptophyta</taxon>
        <taxon>Embryophyta</taxon>
        <taxon>Tracheophyta</taxon>
        <taxon>Spermatophyta</taxon>
        <taxon>Magnoliopsida</taxon>
        <taxon>eudicotyledons</taxon>
        <taxon>Gunneridae</taxon>
        <taxon>Pentapetalae</taxon>
        <taxon>rosids</taxon>
        <taxon>malvids</taxon>
        <taxon>Myrtales</taxon>
        <taxon>Lythraceae</taxon>
        <taxon>Punica</taxon>
    </lineage>
</organism>
<keyword evidence="4" id="KW-1185">Reference proteome</keyword>
<keyword evidence="2" id="KW-0812">Transmembrane</keyword>
<dbReference type="GO" id="GO:0009941">
    <property type="term" value="C:chloroplast envelope"/>
    <property type="evidence" value="ECO:0007669"/>
    <property type="project" value="TreeGrafter"/>
</dbReference>
<feature type="transmembrane region" description="Helical" evidence="2">
    <location>
        <begin position="127"/>
        <end position="150"/>
    </location>
</feature>
<gene>
    <name evidence="3" type="ORF">CRG98_025920</name>
</gene>
<keyword evidence="2" id="KW-1133">Transmembrane helix</keyword>
<feature type="transmembrane region" description="Helical" evidence="2">
    <location>
        <begin position="159"/>
        <end position="180"/>
    </location>
</feature>
<name>A0A2I0JBQ3_PUNGR</name>
<dbReference type="PANTHER" id="PTHR18640">
    <property type="entry name" value="SOLUTE CARRIER FAMILY 10 MEMBER 7"/>
    <property type="match status" value="1"/>
</dbReference>
<comment type="subcellular location">
    <subcellularLocation>
        <location evidence="1">Membrane</location>
        <topology evidence="1">Multi-pass membrane protein</topology>
    </subcellularLocation>
</comment>
<dbReference type="PANTHER" id="PTHR18640:SF12">
    <property type="entry name" value="SODIUM_METABOLITE COTRANSPORTER BASS4, CHLOROPLASTIC ISOFORM X1-RELATED"/>
    <property type="match status" value="1"/>
</dbReference>
<dbReference type="AlphaFoldDB" id="A0A2I0JBQ3"/>
<accession>A0A2I0JBQ3</accession>
<feature type="transmembrane region" description="Helical" evidence="2">
    <location>
        <begin position="233"/>
        <end position="251"/>
    </location>
</feature>
<dbReference type="EMBL" id="PGOL01001843">
    <property type="protein sequence ID" value="PKI53679.1"/>
    <property type="molecule type" value="Genomic_DNA"/>
</dbReference>
<evidence type="ECO:0008006" key="5">
    <source>
        <dbReference type="Google" id="ProtNLM"/>
    </source>
</evidence>
<reference evidence="3 4" key="1">
    <citation type="submission" date="2017-11" db="EMBL/GenBank/DDBJ databases">
        <title>De-novo sequencing of pomegranate (Punica granatum L.) genome.</title>
        <authorList>
            <person name="Akparov Z."/>
            <person name="Amiraslanov A."/>
            <person name="Hajiyeva S."/>
            <person name="Abbasov M."/>
            <person name="Kaur K."/>
            <person name="Hamwieh A."/>
            <person name="Solovyev V."/>
            <person name="Salamov A."/>
            <person name="Braich B."/>
            <person name="Kosarev P."/>
            <person name="Mahmoud A."/>
            <person name="Hajiyev E."/>
            <person name="Babayeva S."/>
            <person name="Izzatullayeva V."/>
            <person name="Mammadov A."/>
            <person name="Mammadov A."/>
            <person name="Sharifova S."/>
            <person name="Ojaghi J."/>
            <person name="Eynullazada K."/>
            <person name="Bayramov B."/>
            <person name="Abdulazimova A."/>
            <person name="Shahmuradov I."/>
        </authorList>
    </citation>
    <scope>NUCLEOTIDE SEQUENCE [LARGE SCALE GENOMIC DNA]</scope>
    <source>
        <strain evidence="4">cv. AG2017</strain>
        <tissue evidence="3">Leaf</tissue>
    </source>
</reference>
<evidence type="ECO:0000256" key="2">
    <source>
        <dbReference type="SAM" id="Phobius"/>
    </source>
</evidence>
<evidence type="ECO:0000313" key="4">
    <source>
        <dbReference type="Proteomes" id="UP000233551"/>
    </source>
</evidence>
<feature type="transmembrane region" description="Helical" evidence="2">
    <location>
        <begin position="263"/>
        <end position="285"/>
    </location>
</feature>
<comment type="caution">
    <text evidence="3">The sequence shown here is derived from an EMBL/GenBank/DDBJ whole genome shotgun (WGS) entry which is preliminary data.</text>
</comment>
<dbReference type="InterPro" id="IPR038770">
    <property type="entry name" value="Na+/solute_symporter_sf"/>
</dbReference>